<feature type="compositionally biased region" description="Gly residues" evidence="1">
    <location>
        <begin position="12"/>
        <end position="24"/>
    </location>
</feature>
<dbReference type="AlphaFoldDB" id="A0A150RFL1"/>
<reference evidence="2 3" key="1">
    <citation type="submission" date="2014-02" db="EMBL/GenBank/DDBJ databases">
        <title>The small core and large imbalanced accessory genome model reveals a collaborative survival strategy of Sorangium cellulosum strains in nature.</title>
        <authorList>
            <person name="Han K."/>
            <person name="Peng R."/>
            <person name="Blom J."/>
            <person name="Li Y.-Z."/>
        </authorList>
    </citation>
    <scope>NUCLEOTIDE SEQUENCE [LARGE SCALE GENOMIC DNA]</scope>
    <source>
        <strain evidence="2 3">So0011-07</strain>
    </source>
</reference>
<evidence type="ECO:0000313" key="2">
    <source>
        <dbReference type="EMBL" id="KYF78933.1"/>
    </source>
</evidence>
<dbReference type="PANTHER" id="PTHR35580">
    <property type="entry name" value="CELL SURFACE GLYCOPROTEIN (S-LAYER PROTEIN)-LIKE PROTEIN"/>
    <property type="match status" value="1"/>
</dbReference>
<gene>
    <name evidence="2" type="ORF">BE17_08665</name>
</gene>
<dbReference type="PANTHER" id="PTHR35580:SF1">
    <property type="entry name" value="PHYTASE-LIKE DOMAIN-CONTAINING PROTEIN"/>
    <property type="match status" value="1"/>
</dbReference>
<sequence length="463" mass="47387">MPIGDLDPDGSDTGGSSGSGGTGNSGRCSTPVASRPFSLDDWPAVGGTFPLAITGIAFDPSGNLGVTGYTASDVDLGGGVLRSGGIDDLLLAKYDAAGNHTLGKLFGDDSGPQAGQHIVFDADCNMFLVRMLVTSSGGYSIFLDKLDSAGTPLWSKHLNAGYEADWYIRSIAVDPTTGGVVLVGRYYGHLDLGGGLLPLLEGDYDPTSGYAAKFDAMGDFVWSKLSPSGSGRYTPGGIMAVDASGHIVIAADDSDFYDDGTGLFARFRLARLDASGNDLWSNAWIAPLHRQSASDSQQGLAGIAVDGDGSVFLAGSAHCDFDFGGGPLVGADCSSDNAFVAKFDARGGHIWSRVIEGSLASKAVSLGVDALGNAFVAGSVTGTLDADGTALGEEDGAERQFVVRLDRDGHISWSHILSPEISSVHGLAVAPEGNVAILGQDASAVDSGIRDANVVTKLDVAAP</sequence>
<dbReference type="EMBL" id="JEMB01002718">
    <property type="protein sequence ID" value="KYF78933.1"/>
    <property type="molecule type" value="Genomic_DNA"/>
</dbReference>
<protein>
    <submittedName>
        <fullName evidence="2">Uncharacterized protein</fullName>
    </submittedName>
</protein>
<dbReference type="Proteomes" id="UP000075635">
    <property type="component" value="Unassembled WGS sequence"/>
</dbReference>
<dbReference type="InterPro" id="IPR052918">
    <property type="entry name" value="Motility_Chemotaxis_Reg"/>
</dbReference>
<feature type="region of interest" description="Disordered" evidence="1">
    <location>
        <begin position="1"/>
        <end position="32"/>
    </location>
</feature>
<dbReference type="SUPFAM" id="SSF101898">
    <property type="entry name" value="NHL repeat"/>
    <property type="match status" value="1"/>
</dbReference>
<feature type="compositionally biased region" description="Acidic residues" evidence="1">
    <location>
        <begin position="1"/>
        <end position="10"/>
    </location>
</feature>
<evidence type="ECO:0000313" key="3">
    <source>
        <dbReference type="Proteomes" id="UP000075635"/>
    </source>
</evidence>
<organism evidence="2 3">
    <name type="scientific">Sorangium cellulosum</name>
    <name type="common">Polyangium cellulosum</name>
    <dbReference type="NCBI Taxonomy" id="56"/>
    <lineage>
        <taxon>Bacteria</taxon>
        <taxon>Pseudomonadati</taxon>
        <taxon>Myxococcota</taxon>
        <taxon>Polyangia</taxon>
        <taxon>Polyangiales</taxon>
        <taxon>Polyangiaceae</taxon>
        <taxon>Sorangium</taxon>
    </lineage>
</organism>
<accession>A0A150RFL1</accession>
<evidence type="ECO:0000256" key="1">
    <source>
        <dbReference type="SAM" id="MobiDB-lite"/>
    </source>
</evidence>
<name>A0A150RFL1_SORCE</name>
<proteinExistence type="predicted"/>
<comment type="caution">
    <text evidence="2">The sequence shown here is derived from an EMBL/GenBank/DDBJ whole genome shotgun (WGS) entry which is preliminary data.</text>
</comment>